<dbReference type="PROSITE" id="PS51321">
    <property type="entry name" value="TFIIS_CENTRAL"/>
    <property type="match status" value="1"/>
</dbReference>
<dbReference type="InterPro" id="IPR001025">
    <property type="entry name" value="BAH_dom"/>
</dbReference>
<dbReference type="OrthoDB" id="1922186at2759"/>
<reference evidence="5" key="2">
    <citation type="journal article" date="2017" name="J. Anim. Genet.">
        <title>Multiple reference genome sequences of hot pepper reveal the massive evolution of plant disease resistance genes by retroduplication.</title>
        <authorList>
            <person name="Kim S."/>
            <person name="Park J."/>
            <person name="Yeom S.-I."/>
            <person name="Kim Y.-M."/>
            <person name="Seo E."/>
            <person name="Kim K.-T."/>
            <person name="Kim M.-S."/>
            <person name="Lee J.M."/>
            <person name="Cheong K."/>
            <person name="Shin H.-S."/>
            <person name="Kim S.-B."/>
            <person name="Han K."/>
            <person name="Lee J."/>
            <person name="Park M."/>
            <person name="Lee H.-A."/>
            <person name="Lee H.-Y."/>
            <person name="Lee Y."/>
            <person name="Oh S."/>
            <person name="Lee J.H."/>
            <person name="Choi E."/>
            <person name="Choi E."/>
            <person name="Lee S.E."/>
            <person name="Jeon J."/>
            <person name="Kim H."/>
            <person name="Choi G."/>
            <person name="Song H."/>
            <person name="Lee J."/>
            <person name="Lee S.-C."/>
            <person name="Kwon J.-K."/>
            <person name="Lee H.-Y."/>
            <person name="Koo N."/>
            <person name="Hong Y."/>
            <person name="Kim R.W."/>
            <person name="Kang W.-H."/>
            <person name="Huh J.H."/>
            <person name="Kang B.-C."/>
            <person name="Yang T.-J."/>
            <person name="Lee Y.-H."/>
            <person name="Bennetzen J.L."/>
            <person name="Choi D."/>
        </authorList>
    </citation>
    <scope>NUCLEOTIDE SEQUENCE [LARGE SCALE GENOMIC DNA]</scope>
    <source>
        <strain evidence="5">cv. PBC81</strain>
    </source>
</reference>
<feature type="region of interest" description="Disordered" evidence="1">
    <location>
        <begin position="1"/>
        <end position="23"/>
    </location>
</feature>
<dbReference type="PANTHER" id="PTHR46871">
    <property type="entry name" value="BROMO-ADJACENT HOMOLOGY (BAH) DOMAIN-CONTAINING PROTEIN"/>
    <property type="match status" value="1"/>
</dbReference>
<dbReference type="SUPFAM" id="SSF46942">
    <property type="entry name" value="Elongation factor TFIIS domain 2"/>
    <property type="match status" value="1"/>
</dbReference>
<proteinExistence type="predicted"/>
<comment type="caution">
    <text evidence="4">The sequence shown here is derived from an EMBL/GenBank/DDBJ whole genome shotgun (WGS) entry which is preliminary data.</text>
</comment>
<sequence length="314" mass="36347">MKLDEKEKEKPPKTMQKEEERVKKMEEAKEDLVLLVPEAKNQKPYVAIIKDISQTKDGNMMVTGQWFYQPEGAIKRDGGNWQTRDARELFFSFQRDEIPAESVMQKCVVHFVPLNKQIPKRKEHPGYFVQKVYDAEQRTLFKLTNEDYEDTKQHEIDLLIGQPIAETPGSFANNASEYFFILSNFKVLTGETQRDKWLEKLLQWIQYFCNPVDNVLNDGKEKGGSDAADLTGNTDSAKHVNESLDNSADRKALSSDFQKYNQKMRQLTFNLKFFYVVNYCQNASLLARRLLKGALDPSQILNMSQNELKIVLNV</sequence>
<dbReference type="PANTHER" id="PTHR46871:SF1">
    <property type="entry name" value="BROMO-ADJACENT HOMOLOGY (BAH) DOMAIN-CONTAINING PROTEIN"/>
    <property type="match status" value="1"/>
</dbReference>
<dbReference type="Gene3D" id="1.10.472.30">
    <property type="entry name" value="Transcription elongation factor S-II, central domain"/>
    <property type="match status" value="1"/>
</dbReference>
<dbReference type="GO" id="GO:0006351">
    <property type="term" value="P:DNA-templated transcription"/>
    <property type="evidence" value="ECO:0007669"/>
    <property type="project" value="InterPro"/>
</dbReference>
<evidence type="ECO:0000259" key="2">
    <source>
        <dbReference type="PROSITE" id="PS51038"/>
    </source>
</evidence>
<feature type="domain" description="BAH" evidence="2">
    <location>
        <begin position="25"/>
        <end position="144"/>
    </location>
</feature>
<organism evidence="4 5">
    <name type="scientific">Capsicum baccatum</name>
    <name type="common">Peruvian pepper</name>
    <dbReference type="NCBI Taxonomy" id="33114"/>
    <lineage>
        <taxon>Eukaryota</taxon>
        <taxon>Viridiplantae</taxon>
        <taxon>Streptophyta</taxon>
        <taxon>Embryophyta</taxon>
        <taxon>Tracheophyta</taxon>
        <taxon>Spermatophyta</taxon>
        <taxon>Magnoliopsida</taxon>
        <taxon>eudicotyledons</taxon>
        <taxon>Gunneridae</taxon>
        <taxon>Pentapetalae</taxon>
        <taxon>asterids</taxon>
        <taxon>lamiids</taxon>
        <taxon>Solanales</taxon>
        <taxon>Solanaceae</taxon>
        <taxon>Solanoideae</taxon>
        <taxon>Capsiceae</taxon>
        <taxon>Capsicum</taxon>
    </lineage>
</organism>
<accession>A0A2G2XJR9</accession>
<dbReference type="EMBL" id="MLFT02000001">
    <property type="protein sequence ID" value="PHT57736.1"/>
    <property type="molecule type" value="Genomic_DNA"/>
</dbReference>
<name>A0A2G2XJR9_CAPBA</name>
<evidence type="ECO:0000313" key="5">
    <source>
        <dbReference type="Proteomes" id="UP000224567"/>
    </source>
</evidence>
<evidence type="ECO:0000313" key="4">
    <source>
        <dbReference type="EMBL" id="PHT57736.1"/>
    </source>
</evidence>
<dbReference type="InterPro" id="IPR036575">
    <property type="entry name" value="TFIIS_cen_dom_sf"/>
</dbReference>
<dbReference type="InterPro" id="IPR043151">
    <property type="entry name" value="BAH_sf"/>
</dbReference>
<dbReference type="Gene3D" id="2.30.30.490">
    <property type="match status" value="1"/>
</dbReference>
<dbReference type="Pfam" id="PF01426">
    <property type="entry name" value="BAH"/>
    <property type="match status" value="1"/>
</dbReference>
<evidence type="ECO:0008006" key="6">
    <source>
        <dbReference type="Google" id="ProtNLM"/>
    </source>
</evidence>
<evidence type="ECO:0000259" key="3">
    <source>
        <dbReference type="PROSITE" id="PS51321"/>
    </source>
</evidence>
<dbReference type="InterPro" id="IPR003618">
    <property type="entry name" value="TFIIS_cen_dom"/>
</dbReference>
<evidence type="ECO:0000256" key="1">
    <source>
        <dbReference type="SAM" id="MobiDB-lite"/>
    </source>
</evidence>
<feature type="domain" description="TFIIS central" evidence="3">
    <location>
        <begin position="193"/>
        <end position="314"/>
    </location>
</feature>
<dbReference type="AlphaFoldDB" id="A0A2G2XJR9"/>
<dbReference type="Proteomes" id="UP000224567">
    <property type="component" value="Unassembled WGS sequence"/>
</dbReference>
<dbReference type="SMART" id="SM00439">
    <property type="entry name" value="BAH"/>
    <property type="match status" value="1"/>
</dbReference>
<reference evidence="4 5" key="1">
    <citation type="journal article" date="2017" name="Genome Biol.">
        <title>New reference genome sequences of hot pepper reveal the massive evolution of plant disease-resistance genes by retroduplication.</title>
        <authorList>
            <person name="Kim S."/>
            <person name="Park J."/>
            <person name="Yeom S.I."/>
            <person name="Kim Y.M."/>
            <person name="Seo E."/>
            <person name="Kim K.T."/>
            <person name="Kim M.S."/>
            <person name="Lee J.M."/>
            <person name="Cheong K."/>
            <person name="Shin H.S."/>
            <person name="Kim S.B."/>
            <person name="Han K."/>
            <person name="Lee J."/>
            <person name="Park M."/>
            <person name="Lee H.A."/>
            <person name="Lee H.Y."/>
            <person name="Lee Y."/>
            <person name="Oh S."/>
            <person name="Lee J.H."/>
            <person name="Choi E."/>
            <person name="Choi E."/>
            <person name="Lee S.E."/>
            <person name="Jeon J."/>
            <person name="Kim H."/>
            <person name="Choi G."/>
            <person name="Song H."/>
            <person name="Lee J."/>
            <person name="Lee S.C."/>
            <person name="Kwon J.K."/>
            <person name="Lee H.Y."/>
            <person name="Koo N."/>
            <person name="Hong Y."/>
            <person name="Kim R.W."/>
            <person name="Kang W.H."/>
            <person name="Huh J.H."/>
            <person name="Kang B.C."/>
            <person name="Yang T.J."/>
            <person name="Lee Y.H."/>
            <person name="Bennetzen J.L."/>
            <person name="Choi D."/>
        </authorList>
    </citation>
    <scope>NUCLEOTIDE SEQUENCE [LARGE SCALE GENOMIC DNA]</scope>
    <source>
        <strain evidence="5">cv. PBC81</strain>
    </source>
</reference>
<dbReference type="Pfam" id="PF07500">
    <property type="entry name" value="TFIIS_M"/>
    <property type="match status" value="1"/>
</dbReference>
<gene>
    <name evidence="4" type="ORF">CQW23_00099</name>
</gene>
<dbReference type="STRING" id="33114.A0A2G2XJR9"/>
<dbReference type="GO" id="GO:0003682">
    <property type="term" value="F:chromatin binding"/>
    <property type="evidence" value="ECO:0007669"/>
    <property type="project" value="InterPro"/>
</dbReference>
<keyword evidence="5" id="KW-1185">Reference proteome</keyword>
<dbReference type="PROSITE" id="PS51038">
    <property type="entry name" value="BAH"/>
    <property type="match status" value="1"/>
</dbReference>
<protein>
    <recommendedName>
        <fullName evidence="6">BAH domain-containing protein</fullName>
    </recommendedName>
</protein>